<reference evidence="2" key="2">
    <citation type="journal article" date="2024" name="Plant">
        <title>Genomic evolution and insights into agronomic trait innovations of Sesamum species.</title>
        <authorList>
            <person name="Miao H."/>
            <person name="Wang L."/>
            <person name="Qu L."/>
            <person name="Liu H."/>
            <person name="Sun Y."/>
            <person name="Le M."/>
            <person name="Wang Q."/>
            <person name="Wei S."/>
            <person name="Zheng Y."/>
            <person name="Lin W."/>
            <person name="Duan Y."/>
            <person name="Cao H."/>
            <person name="Xiong S."/>
            <person name="Wang X."/>
            <person name="Wei L."/>
            <person name="Li C."/>
            <person name="Ma Q."/>
            <person name="Ju M."/>
            <person name="Zhao R."/>
            <person name="Li G."/>
            <person name="Mu C."/>
            <person name="Tian Q."/>
            <person name="Mei H."/>
            <person name="Zhang T."/>
            <person name="Gao T."/>
            <person name="Zhang H."/>
        </authorList>
    </citation>
    <scope>NUCLEOTIDE SEQUENCE</scope>
    <source>
        <strain evidence="2">3651</strain>
    </source>
</reference>
<evidence type="ECO:0000313" key="3">
    <source>
        <dbReference type="Proteomes" id="UP001293254"/>
    </source>
</evidence>
<organism evidence="2 3">
    <name type="scientific">Sesamum alatum</name>
    <dbReference type="NCBI Taxonomy" id="300844"/>
    <lineage>
        <taxon>Eukaryota</taxon>
        <taxon>Viridiplantae</taxon>
        <taxon>Streptophyta</taxon>
        <taxon>Embryophyta</taxon>
        <taxon>Tracheophyta</taxon>
        <taxon>Spermatophyta</taxon>
        <taxon>Magnoliopsida</taxon>
        <taxon>eudicotyledons</taxon>
        <taxon>Gunneridae</taxon>
        <taxon>Pentapetalae</taxon>
        <taxon>asterids</taxon>
        <taxon>lamiids</taxon>
        <taxon>Lamiales</taxon>
        <taxon>Pedaliaceae</taxon>
        <taxon>Sesamum</taxon>
    </lineage>
</organism>
<accession>A0AAE1Z4R1</accession>
<name>A0AAE1Z4R1_9LAMI</name>
<protein>
    <submittedName>
        <fullName evidence="2">Uncharacterized protein</fullName>
    </submittedName>
</protein>
<evidence type="ECO:0000256" key="1">
    <source>
        <dbReference type="SAM" id="MobiDB-lite"/>
    </source>
</evidence>
<sequence>MRRQNSRRLCNAQRGPREYSAEEGEGFSGENGGIPAEECDAEREAQAADEISNVTAESRERTRLARRISGCGRRKSVRTCAEVGLRATTRDGSATKACGEGETSSPNCKRHASWRFFMEAHGLGISIVEHTRSKGEELGKY</sequence>
<keyword evidence="3" id="KW-1185">Reference proteome</keyword>
<dbReference type="Proteomes" id="UP001293254">
    <property type="component" value="Unassembled WGS sequence"/>
</dbReference>
<dbReference type="EMBL" id="JACGWO010000001">
    <property type="protein sequence ID" value="KAK4441866.1"/>
    <property type="molecule type" value="Genomic_DNA"/>
</dbReference>
<feature type="region of interest" description="Disordered" evidence="1">
    <location>
        <begin position="1"/>
        <end position="35"/>
    </location>
</feature>
<proteinExistence type="predicted"/>
<gene>
    <name evidence="2" type="ORF">Salat_0521600</name>
</gene>
<evidence type="ECO:0000313" key="2">
    <source>
        <dbReference type="EMBL" id="KAK4441866.1"/>
    </source>
</evidence>
<dbReference type="AlphaFoldDB" id="A0AAE1Z4R1"/>
<comment type="caution">
    <text evidence="2">The sequence shown here is derived from an EMBL/GenBank/DDBJ whole genome shotgun (WGS) entry which is preliminary data.</text>
</comment>
<reference evidence="2" key="1">
    <citation type="submission" date="2020-06" db="EMBL/GenBank/DDBJ databases">
        <authorList>
            <person name="Li T."/>
            <person name="Hu X."/>
            <person name="Zhang T."/>
            <person name="Song X."/>
            <person name="Zhang H."/>
            <person name="Dai N."/>
            <person name="Sheng W."/>
            <person name="Hou X."/>
            <person name="Wei L."/>
        </authorList>
    </citation>
    <scope>NUCLEOTIDE SEQUENCE</scope>
    <source>
        <strain evidence="2">3651</strain>
        <tissue evidence="2">Leaf</tissue>
    </source>
</reference>